<dbReference type="OrthoDB" id="9798846at2"/>
<dbReference type="Proteomes" id="UP000242957">
    <property type="component" value="Unassembled WGS sequence"/>
</dbReference>
<evidence type="ECO:0000313" key="4">
    <source>
        <dbReference type="EMBL" id="SDN53717.1"/>
    </source>
</evidence>
<keyword evidence="5" id="KW-1185">Reference proteome</keyword>
<dbReference type="PANTHER" id="PTHR30273:SF2">
    <property type="entry name" value="PROTEIN FECR"/>
    <property type="match status" value="1"/>
</dbReference>
<evidence type="ECO:0000259" key="3">
    <source>
        <dbReference type="Pfam" id="PF16220"/>
    </source>
</evidence>
<dbReference type="PIRSF" id="PIRSF018266">
    <property type="entry name" value="FecR"/>
    <property type="match status" value="1"/>
</dbReference>
<keyword evidence="1" id="KW-0472">Membrane</keyword>
<feature type="domain" description="FecR protein" evidence="2">
    <location>
        <begin position="106"/>
        <end position="198"/>
    </location>
</feature>
<accession>A0A1H0C779</accession>
<gene>
    <name evidence="4" type="ORF">SAMN05216193_103334</name>
</gene>
<feature type="domain" description="FecR N-terminal" evidence="3">
    <location>
        <begin position="11"/>
        <end position="53"/>
    </location>
</feature>
<organism evidence="4 5">
    <name type="scientific">Pseudomonas jinjuensis</name>
    <dbReference type="NCBI Taxonomy" id="198616"/>
    <lineage>
        <taxon>Bacteria</taxon>
        <taxon>Pseudomonadati</taxon>
        <taxon>Pseudomonadota</taxon>
        <taxon>Gammaproteobacteria</taxon>
        <taxon>Pseudomonadales</taxon>
        <taxon>Pseudomonadaceae</taxon>
        <taxon>Pseudomonas</taxon>
    </lineage>
</organism>
<protein>
    <submittedName>
        <fullName evidence="4">FecR family protein</fullName>
    </submittedName>
</protein>
<evidence type="ECO:0000256" key="1">
    <source>
        <dbReference type="SAM" id="Phobius"/>
    </source>
</evidence>
<evidence type="ECO:0000259" key="2">
    <source>
        <dbReference type="Pfam" id="PF04773"/>
    </source>
</evidence>
<keyword evidence="1" id="KW-0812">Transmembrane</keyword>
<feature type="transmembrane region" description="Helical" evidence="1">
    <location>
        <begin position="77"/>
        <end position="96"/>
    </location>
</feature>
<evidence type="ECO:0000313" key="5">
    <source>
        <dbReference type="Proteomes" id="UP000242957"/>
    </source>
</evidence>
<sequence length="315" mass="34474">MNPIDHQLLSDQAIERLAHLHSGRATAAERMAFHAWRGQSPAHEAAAREAEALWGALPQTRSAEQFVAASRRNRRRLLLGGALAACVAVLAVAVALPRPLAGLYADYSTRVGERRSIELADGSQVWLNSGSALSVEFSSSERRLRLHAGEALFEVAKDPQRPFIVRAGDTEVMAVGTRFDVDARGPRTRVDVSEGVVQVSDARHPTVRLSAGERLDVAERETPAAVQALDLDSASAWQRGKLIFNQRPLGDVLDELERYLPQRILLTDAALRRHKVSGVFDLDDPGALLKTLERLQPVRVTRLPGVILVRPVARG</sequence>
<dbReference type="PANTHER" id="PTHR30273">
    <property type="entry name" value="PERIPLASMIC SIGNAL SENSOR AND SIGMA FACTOR ACTIVATOR FECR-RELATED"/>
    <property type="match status" value="1"/>
</dbReference>
<dbReference type="InterPro" id="IPR012373">
    <property type="entry name" value="Ferrdict_sens_TM"/>
</dbReference>
<reference evidence="5" key="1">
    <citation type="submission" date="2016-10" db="EMBL/GenBank/DDBJ databases">
        <authorList>
            <person name="Varghese N."/>
            <person name="Submissions S."/>
        </authorList>
    </citation>
    <scope>NUCLEOTIDE SEQUENCE [LARGE SCALE GENOMIC DNA]</scope>
    <source>
        <strain evidence="5">JCM 21621</strain>
    </source>
</reference>
<proteinExistence type="predicted"/>
<dbReference type="RefSeq" id="WP_084314667.1">
    <property type="nucleotide sequence ID" value="NZ_FNIJ01000003.1"/>
</dbReference>
<name>A0A1H0C779_9PSED</name>
<dbReference type="InterPro" id="IPR032623">
    <property type="entry name" value="FecR_N"/>
</dbReference>
<dbReference type="GO" id="GO:0016989">
    <property type="term" value="F:sigma factor antagonist activity"/>
    <property type="evidence" value="ECO:0007669"/>
    <property type="project" value="TreeGrafter"/>
</dbReference>
<dbReference type="InterPro" id="IPR006860">
    <property type="entry name" value="FecR"/>
</dbReference>
<dbReference type="Pfam" id="PF04773">
    <property type="entry name" value="FecR"/>
    <property type="match status" value="1"/>
</dbReference>
<dbReference type="EMBL" id="FNIJ01000003">
    <property type="protein sequence ID" value="SDN53717.1"/>
    <property type="molecule type" value="Genomic_DNA"/>
</dbReference>
<dbReference type="Gene3D" id="3.55.50.30">
    <property type="match status" value="1"/>
</dbReference>
<dbReference type="STRING" id="198616.SAMN05216193_103334"/>
<keyword evidence="1" id="KW-1133">Transmembrane helix</keyword>
<dbReference type="Gene3D" id="2.60.120.1440">
    <property type="match status" value="1"/>
</dbReference>
<dbReference type="Pfam" id="PF16220">
    <property type="entry name" value="DUF4880"/>
    <property type="match status" value="1"/>
</dbReference>
<dbReference type="AlphaFoldDB" id="A0A1H0C779"/>